<dbReference type="PANTHER" id="PTHR15549">
    <property type="entry name" value="PAIRED IMMUNOGLOBULIN-LIKE TYPE 2 RECEPTOR"/>
    <property type="match status" value="1"/>
</dbReference>
<evidence type="ECO:0000313" key="9">
    <source>
        <dbReference type="RefSeq" id="XP_033530837.1"/>
    </source>
</evidence>
<feature type="region of interest" description="Disordered" evidence="5">
    <location>
        <begin position="230"/>
        <end position="249"/>
    </location>
</feature>
<dbReference type="GO" id="GO:0016020">
    <property type="term" value="C:membrane"/>
    <property type="evidence" value="ECO:0007669"/>
    <property type="project" value="UniProtKB-SubCell"/>
</dbReference>
<dbReference type="InterPro" id="IPR051694">
    <property type="entry name" value="Immunoregulatory_rcpt-like"/>
</dbReference>
<organism evidence="7">
    <name type="scientific">Eremomyces bilateralis CBS 781.70</name>
    <dbReference type="NCBI Taxonomy" id="1392243"/>
    <lineage>
        <taxon>Eukaryota</taxon>
        <taxon>Fungi</taxon>
        <taxon>Dikarya</taxon>
        <taxon>Ascomycota</taxon>
        <taxon>Pezizomycotina</taxon>
        <taxon>Dothideomycetes</taxon>
        <taxon>Dothideomycetes incertae sedis</taxon>
        <taxon>Eremomycetales</taxon>
        <taxon>Eremomycetaceae</taxon>
        <taxon>Eremomyces</taxon>
    </lineage>
</organism>
<evidence type="ECO:0000313" key="7">
    <source>
        <dbReference type="EMBL" id="KAF1809206.1"/>
    </source>
</evidence>
<comment type="subcellular location">
    <subcellularLocation>
        <location evidence="1">Membrane</location>
        <topology evidence="1">Single-pass membrane protein</topology>
    </subcellularLocation>
</comment>
<keyword evidence="8" id="KW-1185">Reference proteome</keyword>
<evidence type="ECO:0000256" key="2">
    <source>
        <dbReference type="ARBA" id="ARBA00022692"/>
    </source>
</evidence>
<keyword evidence="3 6" id="KW-1133">Transmembrane helix</keyword>
<evidence type="ECO:0000313" key="8">
    <source>
        <dbReference type="Proteomes" id="UP000504638"/>
    </source>
</evidence>
<evidence type="ECO:0000256" key="3">
    <source>
        <dbReference type="ARBA" id="ARBA00022989"/>
    </source>
</evidence>
<dbReference type="OrthoDB" id="4779287at2759"/>
<reference evidence="7 9" key="1">
    <citation type="submission" date="2020-01" db="EMBL/GenBank/DDBJ databases">
        <authorList>
            <consortium name="DOE Joint Genome Institute"/>
            <person name="Haridas S."/>
            <person name="Albert R."/>
            <person name="Binder M."/>
            <person name="Bloem J."/>
            <person name="Labutti K."/>
            <person name="Salamov A."/>
            <person name="Andreopoulos B."/>
            <person name="Baker S.E."/>
            <person name="Barry K."/>
            <person name="Bills G."/>
            <person name="Bluhm B.H."/>
            <person name="Cannon C."/>
            <person name="Castanera R."/>
            <person name="Culley D.E."/>
            <person name="Daum C."/>
            <person name="Ezra D."/>
            <person name="Gonzalez J.B."/>
            <person name="Henrissat B."/>
            <person name="Kuo A."/>
            <person name="Liang C."/>
            <person name="Lipzen A."/>
            <person name="Lutzoni F."/>
            <person name="Magnuson J."/>
            <person name="Mondo S."/>
            <person name="Nolan M."/>
            <person name="Ohm R."/>
            <person name="Pangilinan J."/>
            <person name="Park H.-J."/>
            <person name="Ramirez L."/>
            <person name="Alfaro M."/>
            <person name="Sun H."/>
            <person name="Tritt A."/>
            <person name="Yoshinaga Y."/>
            <person name="Zwiers L.-H."/>
            <person name="Turgeon B.G."/>
            <person name="Goodwin S.B."/>
            <person name="Spatafora J.W."/>
            <person name="Crous P.W."/>
            <person name="Grigoriev I.V."/>
        </authorList>
    </citation>
    <scope>NUCLEOTIDE SEQUENCE</scope>
    <source>
        <strain evidence="7 9">CBS 781.70</strain>
    </source>
</reference>
<dbReference type="CDD" id="cd12087">
    <property type="entry name" value="TM_EGFR-like"/>
    <property type="match status" value="1"/>
</dbReference>
<reference evidence="9" key="2">
    <citation type="submission" date="2020-04" db="EMBL/GenBank/DDBJ databases">
        <authorList>
            <consortium name="NCBI Genome Project"/>
        </authorList>
    </citation>
    <scope>NUCLEOTIDE SEQUENCE</scope>
    <source>
        <strain evidence="9">CBS 781.70</strain>
    </source>
</reference>
<dbReference type="Proteomes" id="UP000504638">
    <property type="component" value="Unplaced"/>
</dbReference>
<proteinExistence type="predicted"/>
<keyword evidence="4 6" id="KW-0472">Membrane</keyword>
<dbReference type="GeneID" id="54414676"/>
<protein>
    <recommendedName>
        <fullName evidence="10">Mid2 domain-containing protein</fullName>
    </recommendedName>
</protein>
<dbReference type="GO" id="GO:0071944">
    <property type="term" value="C:cell periphery"/>
    <property type="evidence" value="ECO:0007669"/>
    <property type="project" value="UniProtKB-ARBA"/>
</dbReference>
<feature type="compositionally biased region" description="Polar residues" evidence="5">
    <location>
        <begin position="239"/>
        <end position="249"/>
    </location>
</feature>
<gene>
    <name evidence="7 9" type="ORF">P152DRAFT_172664</name>
</gene>
<feature type="transmembrane region" description="Helical" evidence="6">
    <location>
        <begin position="165"/>
        <end position="190"/>
    </location>
</feature>
<dbReference type="AlphaFoldDB" id="A0A6G1FU26"/>
<name>A0A6G1FU26_9PEZI</name>
<evidence type="ECO:0008006" key="10">
    <source>
        <dbReference type="Google" id="ProtNLM"/>
    </source>
</evidence>
<keyword evidence="2 6" id="KW-0812">Transmembrane</keyword>
<evidence type="ECO:0000256" key="6">
    <source>
        <dbReference type="SAM" id="Phobius"/>
    </source>
</evidence>
<sequence length="249" mass="26217">MSTNTSGAGFAIRRNGTCNASLGEVYCGETAKPYHACCPRSAYCPADPPYNAYCCDQPDFNCTMAILDEGPFCANTSWNMYDNGGYFCCDVGMPGYQNTELNSNGCARPGFQLASSETYLTPLGQESKPTASSNTSPSLPLTTTASSQSPASSSSPTSGSNSPNVGAIAGGTVGGLAVLALIIIILWCAFLRRRNHRQTDLHPADLHLFQSPEKVQGRGVAVEMETTIVPSELPGDRPTTISGLPPVTQ</sequence>
<feature type="compositionally biased region" description="Low complexity" evidence="5">
    <location>
        <begin position="129"/>
        <end position="162"/>
    </location>
</feature>
<dbReference type="PANTHER" id="PTHR15549:SF26">
    <property type="entry name" value="AXIAL BUDDING PATTERN PROTEIN 2-RELATED"/>
    <property type="match status" value="1"/>
</dbReference>
<reference evidence="9" key="3">
    <citation type="submission" date="2025-04" db="UniProtKB">
        <authorList>
            <consortium name="RefSeq"/>
        </authorList>
    </citation>
    <scope>IDENTIFICATION</scope>
    <source>
        <strain evidence="9">CBS 781.70</strain>
    </source>
</reference>
<dbReference type="RefSeq" id="XP_033530837.1">
    <property type="nucleotide sequence ID" value="XM_033674106.1"/>
</dbReference>
<evidence type="ECO:0000256" key="4">
    <source>
        <dbReference type="ARBA" id="ARBA00023136"/>
    </source>
</evidence>
<evidence type="ECO:0000256" key="1">
    <source>
        <dbReference type="ARBA" id="ARBA00004167"/>
    </source>
</evidence>
<dbReference type="EMBL" id="ML975175">
    <property type="protein sequence ID" value="KAF1809206.1"/>
    <property type="molecule type" value="Genomic_DNA"/>
</dbReference>
<accession>A0A6G1FU26</accession>
<feature type="region of interest" description="Disordered" evidence="5">
    <location>
        <begin position="123"/>
        <end position="162"/>
    </location>
</feature>
<evidence type="ECO:0000256" key="5">
    <source>
        <dbReference type="SAM" id="MobiDB-lite"/>
    </source>
</evidence>